<dbReference type="PANTHER" id="PTHR43133">
    <property type="entry name" value="RNA POLYMERASE ECF-TYPE SIGMA FACTO"/>
    <property type="match status" value="1"/>
</dbReference>
<gene>
    <name evidence="7" type="ORF">SAMN04487909_10120</name>
</gene>
<feature type="domain" description="RNA polymerase sigma factor 70 region 4 type 2" evidence="6">
    <location>
        <begin position="130"/>
        <end position="182"/>
    </location>
</feature>
<evidence type="ECO:0000259" key="5">
    <source>
        <dbReference type="Pfam" id="PF04542"/>
    </source>
</evidence>
<feature type="domain" description="RNA polymerase sigma-70 region 2" evidence="5">
    <location>
        <begin position="32"/>
        <end position="100"/>
    </location>
</feature>
<dbReference type="SUPFAM" id="SSF88946">
    <property type="entry name" value="Sigma2 domain of RNA polymerase sigma factors"/>
    <property type="match status" value="1"/>
</dbReference>
<keyword evidence="2" id="KW-0805">Transcription regulation</keyword>
<dbReference type="InterPro" id="IPR013249">
    <property type="entry name" value="RNA_pol_sigma70_r4_t2"/>
</dbReference>
<dbReference type="GO" id="GO:0016987">
    <property type="term" value="F:sigma factor activity"/>
    <property type="evidence" value="ECO:0007669"/>
    <property type="project" value="UniProtKB-KW"/>
</dbReference>
<comment type="similarity">
    <text evidence="1">Belongs to the sigma-70 factor family. ECF subfamily.</text>
</comment>
<dbReference type="InterPro" id="IPR007627">
    <property type="entry name" value="RNA_pol_sigma70_r2"/>
</dbReference>
<dbReference type="InterPro" id="IPR013324">
    <property type="entry name" value="RNA_pol_sigma_r3/r4-like"/>
</dbReference>
<dbReference type="Gene3D" id="1.10.10.10">
    <property type="entry name" value="Winged helix-like DNA-binding domain superfamily/Winged helix DNA-binding domain"/>
    <property type="match status" value="1"/>
</dbReference>
<dbReference type="Proteomes" id="UP000182836">
    <property type="component" value="Unassembled WGS sequence"/>
</dbReference>
<dbReference type="InterPro" id="IPR039425">
    <property type="entry name" value="RNA_pol_sigma-70-like"/>
</dbReference>
<dbReference type="NCBIfam" id="TIGR02937">
    <property type="entry name" value="sigma70-ECF"/>
    <property type="match status" value="1"/>
</dbReference>
<evidence type="ECO:0000256" key="2">
    <source>
        <dbReference type="ARBA" id="ARBA00023015"/>
    </source>
</evidence>
<dbReference type="GO" id="GO:0003677">
    <property type="term" value="F:DNA binding"/>
    <property type="evidence" value="ECO:0007669"/>
    <property type="project" value="InterPro"/>
</dbReference>
<dbReference type="AlphaFoldDB" id="A0A1G8GLH0"/>
<evidence type="ECO:0000256" key="4">
    <source>
        <dbReference type="ARBA" id="ARBA00023163"/>
    </source>
</evidence>
<dbReference type="Pfam" id="PF04542">
    <property type="entry name" value="Sigma70_r2"/>
    <property type="match status" value="1"/>
</dbReference>
<evidence type="ECO:0000313" key="7">
    <source>
        <dbReference type="EMBL" id="SDH95147.1"/>
    </source>
</evidence>
<keyword evidence="4" id="KW-0804">Transcription</keyword>
<evidence type="ECO:0000313" key="8">
    <source>
        <dbReference type="Proteomes" id="UP000182836"/>
    </source>
</evidence>
<keyword evidence="3" id="KW-0731">Sigma factor</keyword>
<protein>
    <submittedName>
        <fullName evidence="7">RNA polymerase sigma-70 factor, ECF subfamily</fullName>
    </submittedName>
</protein>
<dbReference type="SUPFAM" id="SSF88659">
    <property type="entry name" value="Sigma3 and sigma4 domains of RNA polymerase sigma factors"/>
    <property type="match status" value="1"/>
</dbReference>
<sequence length="194" mass="22804">MLETTQVNMEIHYNKKDDVYDQIISKEEFSQIYEMYNKRVYKYICFRINNHYAAEDICSHVFETVITKYHSFSPEKSKFEIWLFAIVRNAVTDYFRAQKKRAFFSLNTLLNMVFIESSPEDLVIRDDNNQELFKALARLRNKERNILAMKYGAGLKNSEIAQLMGVSESNIGVVVYRSLKKLHKILVAGGFKNE</sequence>
<reference evidence="7 8" key="1">
    <citation type="submission" date="2016-10" db="EMBL/GenBank/DDBJ databases">
        <authorList>
            <person name="de Groot N.N."/>
        </authorList>
    </citation>
    <scope>NUCLEOTIDE SEQUENCE [LARGE SCALE GENOMIC DNA]</scope>
    <source>
        <strain evidence="7 8">DSM 2895</strain>
    </source>
</reference>
<dbReference type="PANTHER" id="PTHR43133:SF57">
    <property type="entry name" value="RNA POLYMERASE SIGMA-70 FACTOR"/>
    <property type="match status" value="1"/>
</dbReference>
<proteinExistence type="inferred from homology"/>
<organism evidence="7 8">
    <name type="scientific">Aneurinibacillus migulanus</name>
    <name type="common">Bacillus migulanus</name>
    <dbReference type="NCBI Taxonomy" id="47500"/>
    <lineage>
        <taxon>Bacteria</taxon>
        <taxon>Bacillati</taxon>
        <taxon>Bacillota</taxon>
        <taxon>Bacilli</taxon>
        <taxon>Bacillales</taxon>
        <taxon>Paenibacillaceae</taxon>
        <taxon>Aneurinibacillus group</taxon>
        <taxon>Aneurinibacillus</taxon>
    </lineage>
</organism>
<evidence type="ECO:0000256" key="1">
    <source>
        <dbReference type="ARBA" id="ARBA00010641"/>
    </source>
</evidence>
<dbReference type="InterPro" id="IPR036388">
    <property type="entry name" value="WH-like_DNA-bd_sf"/>
</dbReference>
<dbReference type="RefSeq" id="WP_235355993.1">
    <property type="nucleotide sequence ID" value="NZ_BJOA01000217.1"/>
</dbReference>
<dbReference type="GO" id="GO:0006352">
    <property type="term" value="P:DNA-templated transcription initiation"/>
    <property type="evidence" value="ECO:0007669"/>
    <property type="project" value="InterPro"/>
</dbReference>
<name>A0A1G8GLH0_ANEMI</name>
<dbReference type="InterPro" id="IPR014284">
    <property type="entry name" value="RNA_pol_sigma-70_dom"/>
</dbReference>
<dbReference type="Gene3D" id="1.10.1740.10">
    <property type="match status" value="1"/>
</dbReference>
<dbReference type="EMBL" id="FNED01000001">
    <property type="protein sequence ID" value="SDH95147.1"/>
    <property type="molecule type" value="Genomic_DNA"/>
</dbReference>
<dbReference type="InterPro" id="IPR013325">
    <property type="entry name" value="RNA_pol_sigma_r2"/>
</dbReference>
<dbReference type="GeneID" id="42307953"/>
<dbReference type="Pfam" id="PF08281">
    <property type="entry name" value="Sigma70_r4_2"/>
    <property type="match status" value="1"/>
</dbReference>
<evidence type="ECO:0000259" key="6">
    <source>
        <dbReference type="Pfam" id="PF08281"/>
    </source>
</evidence>
<evidence type="ECO:0000256" key="3">
    <source>
        <dbReference type="ARBA" id="ARBA00023082"/>
    </source>
</evidence>
<accession>A0A1G8GLH0</accession>
<dbReference type="CDD" id="cd06171">
    <property type="entry name" value="Sigma70_r4"/>
    <property type="match status" value="1"/>
</dbReference>